<organism evidence="3 4">
    <name type="scientific">Actinomycetospora rhizophila</name>
    <dbReference type="NCBI Taxonomy" id="1416876"/>
    <lineage>
        <taxon>Bacteria</taxon>
        <taxon>Bacillati</taxon>
        <taxon>Actinomycetota</taxon>
        <taxon>Actinomycetes</taxon>
        <taxon>Pseudonocardiales</taxon>
        <taxon>Pseudonocardiaceae</taxon>
        <taxon>Actinomycetospora</taxon>
    </lineage>
</organism>
<dbReference type="InterPro" id="IPR002734">
    <property type="entry name" value="RibDG_C"/>
</dbReference>
<feature type="compositionally biased region" description="Basic residues" evidence="1">
    <location>
        <begin position="97"/>
        <end position="107"/>
    </location>
</feature>
<dbReference type="RefSeq" id="WP_378020832.1">
    <property type="nucleotide sequence ID" value="NZ_JBHSKG010000004.1"/>
</dbReference>
<reference evidence="4" key="1">
    <citation type="journal article" date="2019" name="Int. J. Syst. Evol. Microbiol.">
        <title>The Global Catalogue of Microorganisms (GCM) 10K type strain sequencing project: providing services to taxonomists for standard genome sequencing and annotation.</title>
        <authorList>
            <consortium name="The Broad Institute Genomics Platform"/>
            <consortium name="The Broad Institute Genome Sequencing Center for Infectious Disease"/>
            <person name="Wu L."/>
            <person name="Ma J."/>
        </authorList>
    </citation>
    <scope>NUCLEOTIDE SEQUENCE [LARGE SCALE GENOMIC DNA]</scope>
    <source>
        <strain evidence="4">XZYJ18</strain>
    </source>
</reference>
<feature type="compositionally biased region" description="Basic residues" evidence="1">
    <location>
        <begin position="16"/>
        <end position="27"/>
    </location>
</feature>
<feature type="domain" description="Bacterial bifunctional deaminase-reductase C-terminal" evidence="2">
    <location>
        <begin position="163"/>
        <end position="205"/>
    </location>
</feature>
<gene>
    <name evidence="3" type="ORF">ACFPK1_10335</name>
</gene>
<sequence>MLSLRPGGHHGPSARARVHPHPRRLRHGPAPAGGRPVRRRRRGPARLDDAELLAETKHRGEHADGGARPSGQPGDRGRRRRLPRRGGEHRRDDHGSQHVRTRARRVARRELARVVGRGPAVPPRRVRPDPPRPALARDGRRHPLPRGHPDGGPGPRDRGRRRKDVRLGGGVATVRAFLAEGLVDELDLVVAPILAGAGERLFEGLHDLPAGYRVDALVPGESGVVHARVVRR</sequence>
<proteinExistence type="predicted"/>
<keyword evidence="4" id="KW-1185">Reference proteome</keyword>
<dbReference type="Pfam" id="PF01872">
    <property type="entry name" value="RibD_C"/>
    <property type="match status" value="1"/>
</dbReference>
<feature type="compositionally biased region" description="Basic and acidic residues" evidence="1">
    <location>
        <begin position="126"/>
        <end position="138"/>
    </location>
</feature>
<feature type="compositionally biased region" description="Basic and acidic residues" evidence="1">
    <location>
        <begin position="45"/>
        <end position="65"/>
    </location>
</feature>
<dbReference type="Proteomes" id="UP001596175">
    <property type="component" value="Unassembled WGS sequence"/>
</dbReference>
<dbReference type="SUPFAM" id="SSF53597">
    <property type="entry name" value="Dihydrofolate reductase-like"/>
    <property type="match status" value="1"/>
</dbReference>
<dbReference type="InterPro" id="IPR024072">
    <property type="entry name" value="DHFR-like_dom_sf"/>
</dbReference>
<evidence type="ECO:0000313" key="4">
    <source>
        <dbReference type="Proteomes" id="UP001596175"/>
    </source>
</evidence>
<feature type="region of interest" description="Disordered" evidence="1">
    <location>
        <begin position="1"/>
        <end position="165"/>
    </location>
</feature>
<feature type="compositionally biased region" description="Basic and acidic residues" evidence="1">
    <location>
        <begin position="85"/>
        <end position="96"/>
    </location>
</feature>
<evidence type="ECO:0000313" key="3">
    <source>
        <dbReference type="EMBL" id="MFC5138629.1"/>
    </source>
</evidence>
<evidence type="ECO:0000256" key="1">
    <source>
        <dbReference type="SAM" id="MobiDB-lite"/>
    </source>
</evidence>
<name>A0ABV9ZGQ6_9PSEU</name>
<accession>A0ABV9ZGQ6</accession>
<dbReference type="EMBL" id="JBHSKG010000004">
    <property type="protein sequence ID" value="MFC5138629.1"/>
    <property type="molecule type" value="Genomic_DNA"/>
</dbReference>
<protein>
    <submittedName>
        <fullName evidence="3">Dihydrofolate reductase family protein</fullName>
    </submittedName>
</protein>
<dbReference type="Gene3D" id="3.40.430.10">
    <property type="entry name" value="Dihydrofolate Reductase, subunit A"/>
    <property type="match status" value="1"/>
</dbReference>
<comment type="caution">
    <text evidence="3">The sequence shown here is derived from an EMBL/GenBank/DDBJ whole genome shotgun (WGS) entry which is preliminary data.</text>
</comment>
<evidence type="ECO:0000259" key="2">
    <source>
        <dbReference type="Pfam" id="PF01872"/>
    </source>
</evidence>